<dbReference type="GO" id="GO:0006865">
    <property type="term" value="P:amino acid transport"/>
    <property type="evidence" value="ECO:0007669"/>
    <property type="project" value="TreeGrafter"/>
</dbReference>
<dbReference type="EMBL" id="CAADIB010000010">
    <property type="protein sequence ID" value="VFR29654.1"/>
    <property type="molecule type" value="Genomic_DNA"/>
</dbReference>
<dbReference type="GO" id="GO:0030288">
    <property type="term" value="C:outer membrane-bounded periplasmic space"/>
    <property type="evidence" value="ECO:0007669"/>
    <property type="project" value="TreeGrafter"/>
</dbReference>
<keyword evidence="2" id="KW-0813">Transport</keyword>
<dbReference type="InterPro" id="IPR051455">
    <property type="entry name" value="Bact_solute-bind_prot3"/>
</dbReference>
<gene>
    <name evidence="5" type="ORF">ANDO1_0107</name>
    <name evidence="6" type="ORF">ANDO2_0011</name>
    <name evidence="7" type="ORF">BER1_0116</name>
    <name evidence="8" type="ORF">BER2_0116</name>
    <name evidence="9" type="ORF">ISE1_4463</name>
</gene>
<evidence type="ECO:0000313" key="8">
    <source>
        <dbReference type="EMBL" id="VFR45574.1"/>
    </source>
</evidence>
<name>A0A484TAQ1_9ZZZZ</name>
<dbReference type="Gene3D" id="3.40.190.10">
    <property type="entry name" value="Periplasmic binding protein-like II"/>
    <property type="match status" value="2"/>
</dbReference>
<protein>
    <submittedName>
        <fullName evidence="9">Glutamate Aspartate periplasmic binding protein GltI (TC 3.A.1.3.4)</fullName>
    </submittedName>
</protein>
<dbReference type="Pfam" id="PF00497">
    <property type="entry name" value="SBP_bac_3"/>
    <property type="match status" value="1"/>
</dbReference>
<evidence type="ECO:0000313" key="7">
    <source>
        <dbReference type="EMBL" id="VFR42486.1"/>
    </source>
</evidence>
<dbReference type="EMBL" id="CAADIH010000022">
    <property type="protein sequence ID" value="VFR45574.1"/>
    <property type="molecule type" value="Genomic_DNA"/>
</dbReference>
<keyword evidence="3" id="KW-0732">Signal</keyword>
<accession>A0A484TAQ1</accession>
<dbReference type="SMART" id="SM00062">
    <property type="entry name" value="PBPb"/>
    <property type="match status" value="1"/>
</dbReference>
<dbReference type="EMBL" id="CAADIE010000020">
    <property type="protein sequence ID" value="VFR42486.1"/>
    <property type="molecule type" value="Genomic_DNA"/>
</dbReference>
<dbReference type="AlphaFoldDB" id="A0A484TAQ1"/>
<organism evidence="9">
    <name type="scientific">plant metagenome</name>
    <dbReference type="NCBI Taxonomy" id="1297885"/>
    <lineage>
        <taxon>unclassified sequences</taxon>
        <taxon>metagenomes</taxon>
        <taxon>organismal metagenomes</taxon>
    </lineage>
</organism>
<evidence type="ECO:0000313" key="9">
    <source>
        <dbReference type="EMBL" id="VFR71150.1"/>
    </source>
</evidence>
<reference evidence="9" key="1">
    <citation type="submission" date="2019-03" db="EMBL/GenBank/DDBJ databases">
        <authorList>
            <person name="Danneels B."/>
        </authorList>
    </citation>
    <scope>NUCLEOTIDE SEQUENCE</scope>
</reference>
<evidence type="ECO:0000256" key="1">
    <source>
        <dbReference type="ARBA" id="ARBA00010333"/>
    </source>
</evidence>
<sequence>MASSRQKLQADRHQPDDIEHAATAATRENVMKAIAAILTVASLACAPAWADGGSRIDKLRQTGVITLGHPETSVPFAYLDGQQKPIGYSVEICEQVANELKRTLNLPALTVRYNPTTSATRLPLIGNGTIDLECGNTTNKTDRHKFVSFAPTTFVAQVVLVARKDGGVDVNDLNSFRGKTVTAQAGGQTFKLISQLNAAHKYGITVLPAKDTAEAFLMVESGRASASVNDDGLAYGAVASARRPDDFVVGTKGLEVAPYGIVQPKDDPAFKKAVDDAVRELIRNGTVARIYDKYFTSPIPPKQINLRYPMSDVLKRALANPSDSGEPADYL</sequence>
<dbReference type="InterPro" id="IPR001638">
    <property type="entry name" value="Solute-binding_3/MltF_N"/>
</dbReference>
<dbReference type="PANTHER" id="PTHR30085:SF2">
    <property type="entry name" value="GLUTAMATE_ASPARTATE IMPORT SOLUTE-BINDING PROTEIN"/>
    <property type="match status" value="1"/>
</dbReference>
<comment type="similarity">
    <text evidence="1">Belongs to the bacterial solute-binding protein 3 family.</text>
</comment>
<proteinExistence type="inferred from homology"/>
<evidence type="ECO:0000259" key="4">
    <source>
        <dbReference type="SMART" id="SM00062"/>
    </source>
</evidence>
<evidence type="ECO:0000256" key="2">
    <source>
        <dbReference type="ARBA" id="ARBA00022448"/>
    </source>
</evidence>
<dbReference type="SUPFAM" id="SSF53850">
    <property type="entry name" value="Periplasmic binding protein-like II"/>
    <property type="match status" value="1"/>
</dbReference>
<feature type="domain" description="Solute-binding protein family 3/N-terminal" evidence="4">
    <location>
        <begin position="64"/>
        <end position="298"/>
    </location>
</feature>
<evidence type="ECO:0000313" key="6">
    <source>
        <dbReference type="EMBL" id="VFR29654.1"/>
    </source>
</evidence>
<evidence type="ECO:0000313" key="5">
    <source>
        <dbReference type="EMBL" id="VFR22842.1"/>
    </source>
</evidence>
<dbReference type="CDD" id="cd13688">
    <property type="entry name" value="PBP2_GltI_DEBP"/>
    <property type="match status" value="1"/>
</dbReference>
<dbReference type="PANTHER" id="PTHR30085">
    <property type="entry name" value="AMINO ACID ABC TRANSPORTER PERMEASE"/>
    <property type="match status" value="1"/>
</dbReference>
<dbReference type="GO" id="GO:0005576">
    <property type="term" value="C:extracellular region"/>
    <property type="evidence" value="ECO:0007669"/>
    <property type="project" value="TreeGrafter"/>
</dbReference>
<dbReference type="EMBL" id="CAADIM010000011">
    <property type="protein sequence ID" value="VFR71150.1"/>
    <property type="molecule type" value="Genomic_DNA"/>
</dbReference>
<dbReference type="EMBL" id="CAADHZ010000008">
    <property type="protein sequence ID" value="VFR22842.1"/>
    <property type="molecule type" value="Genomic_DNA"/>
</dbReference>
<evidence type="ECO:0000256" key="3">
    <source>
        <dbReference type="ARBA" id="ARBA00022729"/>
    </source>
</evidence>